<evidence type="ECO:0000259" key="2">
    <source>
        <dbReference type="Pfam" id="PF03795"/>
    </source>
</evidence>
<dbReference type="Pfam" id="PF03795">
    <property type="entry name" value="YCII"/>
    <property type="match status" value="1"/>
</dbReference>
<keyword evidence="4" id="KW-1185">Reference proteome</keyword>
<protein>
    <recommendedName>
        <fullName evidence="2">YCII-related domain-containing protein</fullName>
    </recommendedName>
</protein>
<dbReference type="Gene3D" id="3.30.70.1060">
    <property type="entry name" value="Dimeric alpha+beta barrel"/>
    <property type="match status" value="1"/>
</dbReference>
<comment type="caution">
    <text evidence="3">The sequence shown here is derived from an EMBL/GenBank/DDBJ whole genome shotgun (WGS) entry which is preliminary data.</text>
</comment>
<evidence type="ECO:0000313" key="4">
    <source>
        <dbReference type="Proteomes" id="UP001156691"/>
    </source>
</evidence>
<dbReference type="InterPro" id="IPR005545">
    <property type="entry name" value="YCII"/>
</dbReference>
<evidence type="ECO:0000256" key="1">
    <source>
        <dbReference type="ARBA" id="ARBA00007689"/>
    </source>
</evidence>
<gene>
    <name evidence="3" type="ORF">GCM10010862_36180</name>
</gene>
<proteinExistence type="inferred from homology"/>
<name>A0ABQ5W947_9HYPH</name>
<feature type="domain" description="YCII-related" evidence="2">
    <location>
        <begin position="1"/>
        <end position="112"/>
    </location>
</feature>
<comment type="similarity">
    <text evidence="1">Belongs to the YciI family.</text>
</comment>
<evidence type="ECO:0000313" key="3">
    <source>
        <dbReference type="EMBL" id="GLQ56359.1"/>
    </source>
</evidence>
<organism evidence="3 4">
    <name type="scientific">Devosia nitrariae</name>
    <dbReference type="NCBI Taxonomy" id="2071872"/>
    <lineage>
        <taxon>Bacteria</taxon>
        <taxon>Pseudomonadati</taxon>
        <taxon>Pseudomonadota</taxon>
        <taxon>Alphaproteobacteria</taxon>
        <taxon>Hyphomicrobiales</taxon>
        <taxon>Devosiaceae</taxon>
        <taxon>Devosia</taxon>
    </lineage>
</organism>
<dbReference type="PANTHER" id="PTHR35174:SF3">
    <property type="entry name" value="BLL7171 PROTEIN"/>
    <property type="match status" value="1"/>
</dbReference>
<dbReference type="SUPFAM" id="SSF54909">
    <property type="entry name" value="Dimeric alpha+beta barrel"/>
    <property type="match status" value="1"/>
</dbReference>
<dbReference type="EMBL" id="BSNS01000020">
    <property type="protein sequence ID" value="GLQ56359.1"/>
    <property type="molecule type" value="Genomic_DNA"/>
</dbReference>
<dbReference type="Proteomes" id="UP001156691">
    <property type="component" value="Unassembled WGS sequence"/>
</dbReference>
<dbReference type="InterPro" id="IPR011008">
    <property type="entry name" value="Dimeric_a/b-barrel"/>
</dbReference>
<sequence>MKFLCLVCADSEIEATLSKEDWKTIDRDSMAYDKQLEAQGNYILSEALQDLGTAVTVRVRQGEASVTDGPYVETKEHVAGFILIKARDMAAAIEIAKGIPLARIGAVEVRPI</sequence>
<reference evidence="4" key="1">
    <citation type="journal article" date="2019" name="Int. J. Syst. Evol. Microbiol.">
        <title>The Global Catalogue of Microorganisms (GCM) 10K type strain sequencing project: providing services to taxonomists for standard genome sequencing and annotation.</title>
        <authorList>
            <consortium name="The Broad Institute Genomics Platform"/>
            <consortium name="The Broad Institute Genome Sequencing Center for Infectious Disease"/>
            <person name="Wu L."/>
            <person name="Ma J."/>
        </authorList>
    </citation>
    <scope>NUCLEOTIDE SEQUENCE [LARGE SCALE GENOMIC DNA]</scope>
    <source>
        <strain evidence="4">NBRC 112416</strain>
    </source>
</reference>
<dbReference type="RefSeq" id="WP_284341771.1">
    <property type="nucleotide sequence ID" value="NZ_BSNS01000020.1"/>
</dbReference>
<dbReference type="PANTHER" id="PTHR35174">
    <property type="entry name" value="BLL7171 PROTEIN-RELATED"/>
    <property type="match status" value="1"/>
</dbReference>
<accession>A0ABQ5W947</accession>